<protein>
    <submittedName>
        <fullName evidence="3">Diguanylate cyclase</fullName>
        <ecNumber evidence="3">2.7.7.65</ecNumber>
    </submittedName>
</protein>
<dbReference type="Gene3D" id="3.30.70.270">
    <property type="match status" value="1"/>
</dbReference>
<reference evidence="3 4" key="1">
    <citation type="submission" date="2024-07" db="EMBL/GenBank/DDBJ databases">
        <title>Uliginosibacterium paludis KCTC:42655.</title>
        <authorList>
            <person name="Kim M.K."/>
        </authorList>
    </citation>
    <scope>NUCLEOTIDE SEQUENCE [LARGE SCALE GENOMIC DNA]</scope>
    <source>
        <strain evidence="3 4">KCTC 42655</strain>
    </source>
</reference>
<dbReference type="InterPro" id="IPR013656">
    <property type="entry name" value="PAS_4"/>
</dbReference>
<evidence type="ECO:0000259" key="1">
    <source>
        <dbReference type="PROSITE" id="PS50112"/>
    </source>
</evidence>
<dbReference type="InterPro" id="IPR035965">
    <property type="entry name" value="PAS-like_dom_sf"/>
</dbReference>
<dbReference type="Gene3D" id="3.30.450.20">
    <property type="entry name" value="PAS domain"/>
    <property type="match status" value="5"/>
</dbReference>
<dbReference type="PROSITE" id="PS50887">
    <property type="entry name" value="GGDEF"/>
    <property type="match status" value="1"/>
</dbReference>
<evidence type="ECO:0000313" key="4">
    <source>
        <dbReference type="Proteomes" id="UP001548590"/>
    </source>
</evidence>
<dbReference type="InterPro" id="IPR052155">
    <property type="entry name" value="Biofilm_reg_signaling"/>
</dbReference>
<dbReference type="SMART" id="SM00091">
    <property type="entry name" value="PAS"/>
    <property type="match status" value="5"/>
</dbReference>
<dbReference type="PANTHER" id="PTHR44757:SF2">
    <property type="entry name" value="BIOFILM ARCHITECTURE MAINTENANCE PROTEIN MBAA"/>
    <property type="match status" value="1"/>
</dbReference>
<dbReference type="NCBIfam" id="TIGR00229">
    <property type="entry name" value="sensory_box"/>
    <property type="match status" value="2"/>
</dbReference>
<dbReference type="SUPFAM" id="SSF55073">
    <property type="entry name" value="Nucleotide cyclase"/>
    <property type="match status" value="1"/>
</dbReference>
<dbReference type="CDD" id="cd01949">
    <property type="entry name" value="GGDEF"/>
    <property type="match status" value="1"/>
</dbReference>
<evidence type="ECO:0000313" key="3">
    <source>
        <dbReference type="EMBL" id="MET1488429.1"/>
    </source>
</evidence>
<feature type="domain" description="PAS" evidence="1">
    <location>
        <begin position="55"/>
        <end position="126"/>
    </location>
</feature>
<dbReference type="Proteomes" id="UP001548590">
    <property type="component" value="Unassembled WGS sequence"/>
</dbReference>
<dbReference type="Pfam" id="PF00990">
    <property type="entry name" value="GGDEF"/>
    <property type="match status" value="1"/>
</dbReference>
<keyword evidence="4" id="KW-1185">Reference proteome</keyword>
<dbReference type="PANTHER" id="PTHR44757">
    <property type="entry name" value="DIGUANYLATE CYCLASE DGCP"/>
    <property type="match status" value="1"/>
</dbReference>
<dbReference type="SMART" id="SM00267">
    <property type="entry name" value="GGDEF"/>
    <property type="match status" value="1"/>
</dbReference>
<dbReference type="RefSeq" id="WP_345926541.1">
    <property type="nucleotide sequence ID" value="NZ_JBDIVF010000003.1"/>
</dbReference>
<dbReference type="EMBL" id="JBEWLZ010000001">
    <property type="protein sequence ID" value="MET1488429.1"/>
    <property type="molecule type" value="Genomic_DNA"/>
</dbReference>
<gene>
    <name evidence="3" type="ORF">ABVT11_01220</name>
</gene>
<dbReference type="InterPro" id="IPR000014">
    <property type="entry name" value="PAS"/>
</dbReference>
<proteinExistence type="predicted"/>
<feature type="domain" description="PAS" evidence="1">
    <location>
        <begin position="192"/>
        <end position="245"/>
    </location>
</feature>
<dbReference type="InterPro" id="IPR000160">
    <property type="entry name" value="GGDEF_dom"/>
</dbReference>
<dbReference type="NCBIfam" id="TIGR00254">
    <property type="entry name" value="GGDEF"/>
    <property type="match status" value="1"/>
</dbReference>
<dbReference type="GO" id="GO:0052621">
    <property type="term" value="F:diguanylate cyclase activity"/>
    <property type="evidence" value="ECO:0007669"/>
    <property type="project" value="UniProtKB-EC"/>
</dbReference>
<evidence type="ECO:0000259" key="2">
    <source>
        <dbReference type="PROSITE" id="PS50887"/>
    </source>
</evidence>
<dbReference type="InterPro" id="IPR029787">
    <property type="entry name" value="Nucleotide_cyclase"/>
</dbReference>
<comment type="caution">
    <text evidence="3">The sequence shown here is derived from an EMBL/GenBank/DDBJ whole genome shotgun (WGS) entry which is preliminary data.</text>
</comment>
<keyword evidence="3" id="KW-0548">Nucleotidyltransferase</keyword>
<name>A0ABV2CKK8_9RHOO</name>
<accession>A0ABV2CKK8</accession>
<organism evidence="3 4">
    <name type="scientific">Uliginosibacterium paludis</name>
    <dbReference type="NCBI Taxonomy" id="1615952"/>
    <lineage>
        <taxon>Bacteria</taxon>
        <taxon>Pseudomonadati</taxon>
        <taxon>Pseudomonadota</taxon>
        <taxon>Betaproteobacteria</taxon>
        <taxon>Rhodocyclales</taxon>
        <taxon>Zoogloeaceae</taxon>
        <taxon>Uliginosibacterium</taxon>
    </lineage>
</organism>
<dbReference type="Pfam" id="PF08448">
    <property type="entry name" value="PAS_4"/>
    <property type="match status" value="3"/>
</dbReference>
<feature type="domain" description="GGDEF" evidence="2">
    <location>
        <begin position="759"/>
        <end position="891"/>
    </location>
</feature>
<dbReference type="EC" id="2.7.7.65" evidence="3"/>
<dbReference type="InterPro" id="IPR043128">
    <property type="entry name" value="Rev_trsase/Diguanyl_cyclase"/>
</dbReference>
<sequence>MRVKAAIRTGLVPVVALCCFLAGLPSGVALTLTVVAALGLEWRRSGRGQPDTSQTQAFVQRLIDVIPEPVYVKDSKGCYVMINAAFSAQRGMPASEILGRSARDLAPDPETAAMVAAEDAEVLAGRNVYKEDITRAADGRILLCRIVTKGRCYNSLGERVIVGANFNVTGLRQAEQQLQAALAEQTSVAERTRDFIQTLLDEIPYPMYVRDAESRYRIVNRAMLARYGLRSDEVIGKTIIDLHPEAEQSRRSWLEDREVLAGLHVQKEEYGQHPVHGTPYYQIVIKGSCPDTRGEPVIVGINIDVTDLRESEKRLAAALEREREQHHNTQSFVQRLLDLLPWPVYVKDAQSRYIMLNEAMSRDSFIPRDELLGSTGLPDAASATEMRSLFEEDGEVLSGRRILREEQIRHPNTGKDTFRILAKARCLDALGEPVIVGTMVELTELRQAERELKAALEREIRLRERTEAFIQRLIDVIPDPFYVKREGHYILINEAFATYHGKSRAELLDPARSFHDASEASRLRSLDEDARVLQGAEVLREERTRRRVTGEEVYRVVSKTRSVYIDGEPVIVGIDHHITSWRRAEQEIKHALERETQLRENTLLFVQRLIDLIPDPVYVKKSGGLYVLINKAFLDYHQREREEVLAGPNSLRYARAEVRQLSLEEDEIVLAGGDINKEEHTTRQATGEEIFRIVTKHRSTYFDGEPVVVGIDHQITRWRIAERELQRLAREDALTGLANRRHFMQEAERALLLATRYDESLSLIMFDLDHFKLINDQWGHNAGDEVLRETVARCLVCLRATDLLARWGGEEFIILLPHTHLAEACQVAERLREALEHAPINSSRGRIRATLSAGVAQWEPEMSIDQFVSTADTALYAAKQNGRNRVQTAPGDGKDAA</sequence>
<dbReference type="Pfam" id="PF13188">
    <property type="entry name" value="PAS_8"/>
    <property type="match status" value="1"/>
</dbReference>
<dbReference type="SUPFAM" id="SSF55785">
    <property type="entry name" value="PYP-like sensor domain (PAS domain)"/>
    <property type="match status" value="5"/>
</dbReference>
<dbReference type="PROSITE" id="PS50112">
    <property type="entry name" value="PAS"/>
    <property type="match status" value="2"/>
</dbReference>
<keyword evidence="3" id="KW-0808">Transferase</keyword>